<organism evidence="1 2">
    <name type="scientific">Aromia moschata</name>
    <dbReference type="NCBI Taxonomy" id="1265417"/>
    <lineage>
        <taxon>Eukaryota</taxon>
        <taxon>Metazoa</taxon>
        <taxon>Ecdysozoa</taxon>
        <taxon>Arthropoda</taxon>
        <taxon>Hexapoda</taxon>
        <taxon>Insecta</taxon>
        <taxon>Pterygota</taxon>
        <taxon>Neoptera</taxon>
        <taxon>Endopterygota</taxon>
        <taxon>Coleoptera</taxon>
        <taxon>Polyphaga</taxon>
        <taxon>Cucujiformia</taxon>
        <taxon>Chrysomeloidea</taxon>
        <taxon>Cerambycidae</taxon>
        <taxon>Cerambycinae</taxon>
        <taxon>Callichromatini</taxon>
        <taxon>Aromia</taxon>
    </lineage>
</organism>
<name>A0AAV8XGQ8_9CUCU</name>
<dbReference type="AlphaFoldDB" id="A0AAV8XGQ8"/>
<keyword evidence="2" id="KW-1185">Reference proteome</keyword>
<dbReference type="EMBL" id="JAPWTK010000632">
    <property type="protein sequence ID" value="KAJ8937650.1"/>
    <property type="molecule type" value="Genomic_DNA"/>
</dbReference>
<sequence length="132" mass="15453">MDLFPYYHQYILMFPSCNLHYPNTPLSEYPLNRTEKNARHYPNEPRLSELGGRGARMIYEIYWRACVCDWVFVSTGPVGIQISLAHLLHVYARHYIAQFSLDFGQTVTSLALKYNIRKSKIYDIKKESGENT</sequence>
<dbReference type="Proteomes" id="UP001162162">
    <property type="component" value="Unassembled WGS sequence"/>
</dbReference>
<gene>
    <name evidence="1" type="ORF">NQ318_002164</name>
</gene>
<accession>A0AAV8XGQ8</accession>
<protein>
    <submittedName>
        <fullName evidence="1">Uncharacterized protein</fullName>
    </submittedName>
</protein>
<comment type="caution">
    <text evidence="1">The sequence shown here is derived from an EMBL/GenBank/DDBJ whole genome shotgun (WGS) entry which is preliminary data.</text>
</comment>
<proteinExistence type="predicted"/>
<evidence type="ECO:0000313" key="2">
    <source>
        <dbReference type="Proteomes" id="UP001162162"/>
    </source>
</evidence>
<evidence type="ECO:0000313" key="1">
    <source>
        <dbReference type="EMBL" id="KAJ8937650.1"/>
    </source>
</evidence>
<reference evidence="1" key="1">
    <citation type="journal article" date="2023" name="Insect Mol. Biol.">
        <title>Genome sequencing provides insights into the evolution of gene families encoding plant cell wall-degrading enzymes in longhorned beetles.</title>
        <authorList>
            <person name="Shin N.R."/>
            <person name="Okamura Y."/>
            <person name="Kirsch R."/>
            <person name="Pauchet Y."/>
        </authorList>
    </citation>
    <scope>NUCLEOTIDE SEQUENCE</scope>
    <source>
        <strain evidence="1">AMC_N1</strain>
    </source>
</reference>